<keyword evidence="3" id="KW-1133">Transmembrane helix</keyword>
<accession>A0AAV9NFL7</accession>
<protein>
    <recommendedName>
        <fullName evidence="4">RING-type domain-containing protein</fullName>
    </recommendedName>
</protein>
<feature type="compositionally biased region" description="Polar residues" evidence="2">
    <location>
        <begin position="378"/>
        <end position="397"/>
    </location>
</feature>
<dbReference type="GO" id="GO:0005737">
    <property type="term" value="C:cytoplasm"/>
    <property type="evidence" value="ECO:0007669"/>
    <property type="project" value="TreeGrafter"/>
</dbReference>
<feature type="compositionally biased region" description="Basic and acidic residues" evidence="2">
    <location>
        <begin position="363"/>
        <end position="377"/>
    </location>
</feature>
<evidence type="ECO:0000259" key="4">
    <source>
        <dbReference type="PROSITE" id="PS50089"/>
    </source>
</evidence>
<dbReference type="SUPFAM" id="SSF57850">
    <property type="entry name" value="RING/U-box"/>
    <property type="match status" value="1"/>
</dbReference>
<dbReference type="SMART" id="SM00184">
    <property type="entry name" value="RING"/>
    <property type="match status" value="1"/>
</dbReference>
<feature type="transmembrane region" description="Helical" evidence="3">
    <location>
        <begin position="36"/>
        <end position="61"/>
    </location>
</feature>
<dbReference type="PANTHER" id="PTHR22765">
    <property type="entry name" value="RING FINGER AND PROTEASE ASSOCIATED DOMAIN-CONTAINING"/>
    <property type="match status" value="1"/>
</dbReference>
<dbReference type="GO" id="GO:0008270">
    <property type="term" value="F:zinc ion binding"/>
    <property type="evidence" value="ECO:0007669"/>
    <property type="project" value="UniProtKB-KW"/>
</dbReference>
<comment type="caution">
    <text evidence="5">The sequence shown here is derived from an EMBL/GenBank/DDBJ whole genome shotgun (WGS) entry which is preliminary data.</text>
</comment>
<dbReference type="Proteomes" id="UP001358417">
    <property type="component" value="Unassembled WGS sequence"/>
</dbReference>
<reference evidence="5 6" key="1">
    <citation type="submission" date="2023-08" db="EMBL/GenBank/DDBJ databases">
        <title>Black Yeasts Isolated from many extreme environments.</title>
        <authorList>
            <person name="Coleine C."/>
            <person name="Stajich J.E."/>
            <person name="Selbmann L."/>
        </authorList>
    </citation>
    <scope>NUCLEOTIDE SEQUENCE [LARGE SCALE GENOMIC DNA]</scope>
    <source>
        <strain evidence="5 6">CCFEE 5792</strain>
    </source>
</reference>
<feature type="region of interest" description="Disordered" evidence="2">
    <location>
        <begin position="122"/>
        <end position="228"/>
    </location>
</feature>
<keyword evidence="3" id="KW-0472">Membrane</keyword>
<dbReference type="GO" id="GO:0006511">
    <property type="term" value="P:ubiquitin-dependent protein catabolic process"/>
    <property type="evidence" value="ECO:0007669"/>
    <property type="project" value="TreeGrafter"/>
</dbReference>
<dbReference type="PANTHER" id="PTHR22765:SF434">
    <property type="entry name" value="GB|AAD18119.1-RELATED"/>
    <property type="match status" value="1"/>
</dbReference>
<organism evidence="5 6">
    <name type="scientific">Exophiala bonariae</name>
    <dbReference type="NCBI Taxonomy" id="1690606"/>
    <lineage>
        <taxon>Eukaryota</taxon>
        <taxon>Fungi</taxon>
        <taxon>Dikarya</taxon>
        <taxon>Ascomycota</taxon>
        <taxon>Pezizomycotina</taxon>
        <taxon>Eurotiomycetes</taxon>
        <taxon>Chaetothyriomycetidae</taxon>
        <taxon>Chaetothyriales</taxon>
        <taxon>Herpotrichiellaceae</taxon>
        <taxon>Exophiala</taxon>
    </lineage>
</organism>
<feature type="domain" description="RING-type" evidence="4">
    <location>
        <begin position="247"/>
        <end position="289"/>
    </location>
</feature>
<dbReference type="FunFam" id="3.30.40.10:FF:000539">
    <property type="entry name" value="Ring finger domain protein"/>
    <property type="match status" value="1"/>
</dbReference>
<keyword evidence="6" id="KW-1185">Reference proteome</keyword>
<keyword evidence="1" id="KW-0862">Zinc</keyword>
<dbReference type="InterPro" id="IPR001841">
    <property type="entry name" value="Znf_RING"/>
</dbReference>
<sequence length="439" mass="47900">MSATTSSLISTTTTATPPPSATGNNGNSGNGPSSPLLFFVALGFGVVFTNLWIIVGVKYCFRYNQRNRQRMNGEDPDAVDLGAMPRQHRRRREKKLMTMEEVNEKFPLTKYKAWRATRADEGLPTAGGINTASRPVSRAASIHHEDRASKDLSNSVEARELAQAKADAAQNEKAQQPEHGQPHLVGGVADSDSRPDTPSRPKSTQSTMVPDSPVVHKVTTNDEDDEDDDHIQTAVPAEQLPDPGDACAICIDTLDDDDDVRGLQCGHAFHASCVDPWLTSRRACCPLCKADYYVPKPRPEGPNGEGLTRSATNPDLPQPPQTSYSIIASARQGRRPAMYIPGRFMSIVYHDRDRHGFPVVVRAERAGQNDRQREREVSTATTANGDAPETQSQTPTWRSRFIGLRLPGRARPPPATHNQPSGNGAPEVHPTPSQLEAGR</sequence>
<feature type="compositionally biased region" description="Polar residues" evidence="2">
    <location>
        <begin position="309"/>
        <end position="320"/>
    </location>
</feature>
<dbReference type="GO" id="GO:0061630">
    <property type="term" value="F:ubiquitin protein ligase activity"/>
    <property type="evidence" value="ECO:0007669"/>
    <property type="project" value="TreeGrafter"/>
</dbReference>
<dbReference type="Gene3D" id="3.30.40.10">
    <property type="entry name" value="Zinc/RING finger domain, C3HC4 (zinc finger)"/>
    <property type="match status" value="1"/>
</dbReference>
<keyword evidence="3" id="KW-0812">Transmembrane</keyword>
<dbReference type="RefSeq" id="XP_064708428.1">
    <property type="nucleotide sequence ID" value="XM_064855768.1"/>
</dbReference>
<evidence type="ECO:0000313" key="6">
    <source>
        <dbReference type="Proteomes" id="UP001358417"/>
    </source>
</evidence>
<evidence type="ECO:0000256" key="3">
    <source>
        <dbReference type="SAM" id="Phobius"/>
    </source>
</evidence>
<dbReference type="InterPro" id="IPR013083">
    <property type="entry name" value="Znf_RING/FYVE/PHD"/>
</dbReference>
<evidence type="ECO:0000313" key="5">
    <source>
        <dbReference type="EMBL" id="KAK5056712.1"/>
    </source>
</evidence>
<feature type="region of interest" description="Disordered" evidence="2">
    <location>
        <begin position="1"/>
        <end position="28"/>
    </location>
</feature>
<dbReference type="InterPro" id="IPR051826">
    <property type="entry name" value="E3_ubiquitin-ligase_domain"/>
</dbReference>
<dbReference type="Pfam" id="PF13639">
    <property type="entry name" value="zf-RING_2"/>
    <property type="match status" value="1"/>
</dbReference>
<evidence type="ECO:0000256" key="2">
    <source>
        <dbReference type="SAM" id="MobiDB-lite"/>
    </source>
</evidence>
<dbReference type="CDD" id="cd16473">
    <property type="entry name" value="RING-H2_RNF103"/>
    <property type="match status" value="1"/>
</dbReference>
<feature type="region of interest" description="Disordered" evidence="2">
    <location>
        <begin position="295"/>
        <end position="320"/>
    </location>
</feature>
<feature type="compositionally biased region" description="Polar residues" evidence="2">
    <location>
        <begin position="200"/>
        <end position="209"/>
    </location>
</feature>
<evidence type="ECO:0000256" key="1">
    <source>
        <dbReference type="PROSITE-ProRule" id="PRU00175"/>
    </source>
</evidence>
<name>A0AAV9NFL7_9EURO</name>
<proteinExistence type="predicted"/>
<keyword evidence="1" id="KW-0479">Metal-binding</keyword>
<dbReference type="EMBL" id="JAVRRD010000007">
    <property type="protein sequence ID" value="KAK5056712.1"/>
    <property type="molecule type" value="Genomic_DNA"/>
</dbReference>
<dbReference type="GeneID" id="89980391"/>
<keyword evidence="1" id="KW-0863">Zinc-finger</keyword>
<feature type="region of interest" description="Disordered" evidence="2">
    <location>
        <begin position="363"/>
        <end position="439"/>
    </location>
</feature>
<gene>
    <name evidence="5" type="ORF">LTR84_012244</name>
</gene>
<dbReference type="AlphaFoldDB" id="A0AAV9NFL7"/>
<dbReference type="PROSITE" id="PS50089">
    <property type="entry name" value="ZF_RING_2"/>
    <property type="match status" value="1"/>
</dbReference>